<organism evidence="2">
    <name type="scientific">marine sediment metagenome</name>
    <dbReference type="NCBI Taxonomy" id="412755"/>
    <lineage>
        <taxon>unclassified sequences</taxon>
        <taxon>metagenomes</taxon>
        <taxon>ecological metagenomes</taxon>
    </lineage>
</organism>
<evidence type="ECO:0000313" key="2">
    <source>
        <dbReference type="EMBL" id="GAG32802.1"/>
    </source>
</evidence>
<proteinExistence type="predicted"/>
<gene>
    <name evidence="2" type="ORF">S01H1_61278</name>
</gene>
<reference evidence="2" key="1">
    <citation type="journal article" date="2014" name="Front. Microbiol.">
        <title>High frequency of phylogenetically diverse reductive dehalogenase-homologous genes in deep subseafloor sedimentary metagenomes.</title>
        <authorList>
            <person name="Kawai M."/>
            <person name="Futagami T."/>
            <person name="Toyoda A."/>
            <person name="Takaki Y."/>
            <person name="Nishi S."/>
            <person name="Hori S."/>
            <person name="Arai W."/>
            <person name="Tsubouchi T."/>
            <person name="Morono Y."/>
            <person name="Uchiyama I."/>
            <person name="Ito T."/>
            <person name="Fujiyama A."/>
            <person name="Inagaki F."/>
            <person name="Takami H."/>
        </authorList>
    </citation>
    <scope>NUCLEOTIDE SEQUENCE</scope>
    <source>
        <strain evidence="2">Expedition CK06-06</strain>
    </source>
</reference>
<evidence type="ECO:0000256" key="1">
    <source>
        <dbReference type="SAM" id="Phobius"/>
    </source>
</evidence>
<dbReference type="EMBL" id="BARS01040169">
    <property type="protein sequence ID" value="GAG32802.1"/>
    <property type="molecule type" value="Genomic_DNA"/>
</dbReference>
<feature type="transmembrane region" description="Helical" evidence="1">
    <location>
        <begin position="12"/>
        <end position="29"/>
    </location>
</feature>
<name>X0XBJ1_9ZZZZ</name>
<comment type="caution">
    <text evidence="2">The sequence shown here is derived from an EMBL/GenBank/DDBJ whole genome shotgun (WGS) entry which is preliminary data.</text>
</comment>
<sequence length="46" mass="5401">KKWLISSQKSKTSLYFISSLFSYCLIPFPKKPYSFIDILSLLEIII</sequence>
<keyword evidence="1" id="KW-0472">Membrane</keyword>
<protein>
    <submittedName>
        <fullName evidence="2">Uncharacterized protein</fullName>
    </submittedName>
</protein>
<keyword evidence="1" id="KW-1133">Transmembrane helix</keyword>
<dbReference type="AlphaFoldDB" id="X0XBJ1"/>
<accession>X0XBJ1</accession>
<feature type="non-terminal residue" evidence="2">
    <location>
        <position position="1"/>
    </location>
</feature>
<keyword evidence="1" id="KW-0812">Transmembrane</keyword>